<evidence type="ECO:0000313" key="13">
    <source>
        <dbReference type="Proteomes" id="UP000183287"/>
    </source>
</evidence>
<evidence type="ECO:0000256" key="2">
    <source>
        <dbReference type="PIRSR" id="PIRSR604809-1"/>
    </source>
</evidence>
<organism evidence="12 13">
    <name type="scientific">Nitrosomonas communis</name>
    <dbReference type="NCBI Taxonomy" id="44574"/>
    <lineage>
        <taxon>Bacteria</taxon>
        <taxon>Pseudomonadati</taxon>
        <taxon>Pseudomonadota</taxon>
        <taxon>Betaproteobacteria</taxon>
        <taxon>Nitrosomonadales</taxon>
        <taxon>Nitrosomonadaceae</taxon>
        <taxon>Nitrosomonas</taxon>
    </lineage>
</organism>
<gene>
    <name evidence="12" type="ORF">SAMN05421863_100965</name>
</gene>
<feature type="domain" description="GS catalytic" evidence="11">
    <location>
        <begin position="148"/>
        <end position="512"/>
    </location>
</feature>
<evidence type="ECO:0000259" key="11">
    <source>
        <dbReference type="PROSITE" id="PS51987"/>
    </source>
</evidence>
<dbReference type="GO" id="GO:0004356">
    <property type="term" value="F:glutamine synthetase activity"/>
    <property type="evidence" value="ECO:0007669"/>
    <property type="project" value="UniProtKB-EC"/>
</dbReference>
<feature type="binding site" evidence="4">
    <location>
        <position position="313"/>
    </location>
    <ligand>
        <name>Mg(2+)</name>
        <dbReference type="ChEBI" id="CHEBI:18420"/>
        <label>1</label>
    </ligand>
</feature>
<dbReference type="InterPro" id="IPR027303">
    <property type="entry name" value="Gln_synth_gly_rich_site"/>
</dbReference>
<dbReference type="GO" id="GO:0046872">
    <property type="term" value="F:metal ion binding"/>
    <property type="evidence" value="ECO:0007669"/>
    <property type="project" value="UniProtKB-KW"/>
</dbReference>
<dbReference type="FunFam" id="3.10.20.70:FF:000001">
    <property type="entry name" value="Glutamine synthetase"/>
    <property type="match status" value="1"/>
</dbReference>
<dbReference type="PROSITE" id="PS51987">
    <property type="entry name" value="GS_CATALYTIC"/>
    <property type="match status" value="1"/>
</dbReference>
<feature type="binding site" evidence="4">
    <location>
        <position position="175"/>
    </location>
    <ligand>
        <name>Mg(2+)</name>
        <dbReference type="ChEBI" id="CHEBI:18420"/>
        <label>1</label>
    </ligand>
</feature>
<comment type="subunit">
    <text evidence="8">Oligomer of 12 subunits arranged in the form of two hexagons.</text>
</comment>
<evidence type="ECO:0000256" key="1">
    <source>
        <dbReference type="ARBA" id="ARBA00009897"/>
    </source>
</evidence>
<dbReference type="SUPFAM" id="SSF55931">
    <property type="entry name" value="Glutamine synthetase/guanido kinase"/>
    <property type="match status" value="1"/>
</dbReference>
<evidence type="ECO:0000256" key="5">
    <source>
        <dbReference type="PIRSR" id="PIRSR604809-50"/>
    </source>
</evidence>
<dbReference type="EMBL" id="FOUB01000009">
    <property type="protein sequence ID" value="SFM00881.1"/>
    <property type="molecule type" value="Genomic_DNA"/>
</dbReference>
<dbReference type="GO" id="GO:0019740">
    <property type="term" value="P:nitrogen utilization"/>
    <property type="evidence" value="ECO:0007669"/>
    <property type="project" value="TreeGrafter"/>
</dbReference>
<dbReference type="FunFam" id="3.30.590.10:FF:000001">
    <property type="entry name" value="Glutamine synthetase"/>
    <property type="match status" value="1"/>
</dbReference>
<keyword evidence="13" id="KW-1185">Reference proteome</keyword>
<dbReference type="Pfam" id="PF00120">
    <property type="entry name" value="Gln-synt_C"/>
    <property type="match status" value="1"/>
</dbReference>
<dbReference type="Proteomes" id="UP000183287">
    <property type="component" value="Unassembled WGS sequence"/>
</dbReference>
<feature type="domain" description="GS beta-grasp" evidence="10">
    <location>
        <begin position="56"/>
        <end position="140"/>
    </location>
</feature>
<proteinExistence type="inferred from homology"/>
<dbReference type="Pfam" id="PF03951">
    <property type="entry name" value="Gln-synt_N"/>
    <property type="match status" value="1"/>
</dbReference>
<keyword evidence="3 9" id="KW-0067">ATP-binding</keyword>
<name>A0A1I4MC78_9PROT</name>
<dbReference type="GO" id="GO:0016020">
    <property type="term" value="C:membrane"/>
    <property type="evidence" value="ECO:0007669"/>
    <property type="project" value="TreeGrafter"/>
</dbReference>
<sequence length="512" mass="57035">MTIGICCLLRIKSIVFLFPISRYIYLHDFFIALQNYNASLEIKMAVADVLKKIQDHEVKFVDLRFTDTNGKEHHVTVPAHAFTADKFEDGHAFDGSSIGGWKGIHASDMLLMPDPDTATMDPFMDEATLFLACDVVDPSDGQGYIRDPRSLAKRGEVYLKSTGIGDIAYFGPELEFFIFDSVRWHTNMAGCFLEIESEEAAWSSKKKYENGNIGHRPTVKGGYFPVPPVDSLHDIRSAMCLVLEEMGISVEVHHHEVANAGQCEIGTRFNSLVKRADWNQMLKYVVHNVAHSYGKTATFMPKPIVGDNGSGMHVHQSIWKDGKNLFSGNGYAGMSETALYYIGGVIKHAKALNAITNPGTNSYKRLVAGFEAPVNIAYSASNRSAAVRIPHASNPKQRRIEIRFPDPIANPYLAFTALLMAGLDGIQNKIHPGDPMDKNLYDLPPEEASKVPGTCNSLEEALDNLDKDREFLTRGGVFSNDMIDAYITLKMEEAMLYRINTHPVEFSMYYSL</sequence>
<dbReference type="NCBIfam" id="TIGR00653">
    <property type="entry name" value="GlnA"/>
    <property type="match status" value="1"/>
</dbReference>
<dbReference type="PANTHER" id="PTHR43407">
    <property type="entry name" value="GLUTAMINE SYNTHETASE"/>
    <property type="match status" value="1"/>
</dbReference>
<feature type="binding site" evidence="2">
    <location>
        <position position="383"/>
    </location>
    <ligand>
        <name>L-glutamate</name>
        <dbReference type="ChEBI" id="CHEBI:29985"/>
    </ligand>
</feature>
<dbReference type="InterPro" id="IPR001637">
    <property type="entry name" value="Gln_synth_I_adenylation_site"/>
</dbReference>
<reference evidence="13" key="1">
    <citation type="submission" date="2016-10" db="EMBL/GenBank/DDBJ databases">
        <authorList>
            <person name="Varghese N."/>
            <person name="Submissions S."/>
        </authorList>
    </citation>
    <scope>NUCLEOTIDE SEQUENCE [LARGE SCALE GENOMIC DNA]</scope>
    <source>
        <strain evidence="13">Nm44</strain>
    </source>
</reference>
<comment type="similarity">
    <text evidence="1 6 7">Belongs to the glutamine synthetase family.</text>
</comment>
<keyword evidence="4" id="KW-0479">Metal-binding</keyword>
<evidence type="ECO:0000259" key="10">
    <source>
        <dbReference type="PROSITE" id="PS51986"/>
    </source>
</evidence>
<evidence type="ECO:0000256" key="4">
    <source>
        <dbReference type="PIRSR" id="PIRSR604809-3"/>
    </source>
</evidence>
<dbReference type="GO" id="GO:0006542">
    <property type="term" value="P:glutamine biosynthetic process"/>
    <property type="evidence" value="ECO:0007669"/>
    <property type="project" value="InterPro"/>
</dbReference>
<feature type="binding site" evidence="3">
    <location>
        <position position="251"/>
    </location>
    <ligand>
        <name>ATP</name>
        <dbReference type="ChEBI" id="CHEBI:30616"/>
    </ligand>
</feature>
<feature type="binding site" evidence="3">
    <location>
        <begin position="315"/>
        <end position="317"/>
    </location>
    <ligand>
        <name>ATP</name>
        <dbReference type="ChEBI" id="CHEBI:30616"/>
    </ligand>
</feature>
<feature type="binding site" evidence="3">
    <location>
        <position position="383"/>
    </location>
    <ligand>
        <name>ATP</name>
        <dbReference type="ChEBI" id="CHEBI:30616"/>
    </ligand>
</feature>
<protein>
    <recommendedName>
        <fullName evidence="9">Glutamine synthetase</fullName>
        <ecNumber evidence="9">6.3.1.2</ecNumber>
    </recommendedName>
</protein>
<evidence type="ECO:0000256" key="9">
    <source>
        <dbReference type="RuleBase" id="RU004356"/>
    </source>
</evidence>
<dbReference type="PROSITE" id="PS00180">
    <property type="entry name" value="GLNA_1"/>
    <property type="match status" value="1"/>
</dbReference>
<feature type="modified residue" description="O-AMP-tyrosine" evidence="5">
    <location>
        <position position="441"/>
    </location>
</feature>
<dbReference type="InterPro" id="IPR004809">
    <property type="entry name" value="Gln_synth_I"/>
</dbReference>
<dbReference type="InterPro" id="IPR008146">
    <property type="entry name" value="Gln_synth_cat_dom"/>
</dbReference>
<dbReference type="PROSITE" id="PS51986">
    <property type="entry name" value="GS_BETA_GRASP"/>
    <property type="match status" value="1"/>
</dbReference>
<dbReference type="AlphaFoldDB" id="A0A1I4MC78"/>
<dbReference type="SMART" id="SM01230">
    <property type="entry name" value="Gln-synt_C"/>
    <property type="match status" value="1"/>
</dbReference>
<feature type="binding site" evidence="4">
    <location>
        <position position="264"/>
    </location>
    <ligand>
        <name>Mg(2+)</name>
        <dbReference type="ChEBI" id="CHEBI:18420"/>
        <label>1</label>
    </ligand>
</feature>
<dbReference type="GO" id="GO:0005737">
    <property type="term" value="C:cytoplasm"/>
    <property type="evidence" value="ECO:0007669"/>
    <property type="project" value="UniProtKB-SubCell"/>
</dbReference>
<feature type="binding site" evidence="2">
    <location>
        <begin position="308"/>
        <end position="309"/>
    </location>
    <ligand>
        <name>L-glutamate</name>
        <dbReference type="ChEBI" id="CHEBI:29985"/>
    </ligand>
</feature>
<evidence type="ECO:0000313" key="12">
    <source>
        <dbReference type="EMBL" id="SFM00881.1"/>
    </source>
</evidence>
<dbReference type="InterPro" id="IPR027302">
    <property type="entry name" value="Gln_synth_N_conserv_site"/>
</dbReference>
<comment type="cofactor">
    <cofactor evidence="4">
        <name>Mg(2+)</name>
        <dbReference type="ChEBI" id="CHEBI:18420"/>
    </cofactor>
    <text evidence="4">Binds 2 Mg(2+) ions per subunit.</text>
</comment>
<dbReference type="PROSITE" id="PS00182">
    <property type="entry name" value="GLNA_ADENYLATION"/>
    <property type="match status" value="1"/>
</dbReference>
<accession>A0A1I4MC78</accession>
<dbReference type="EC" id="6.3.1.2" evidence="9"/>
<dbReference type="InterPro" id="IPR008147">
    <property type="entry name" value="Gln_synt_N"/>
</dbReference>
<evidence type="ECO:0000256" key="7">
    <source>
        <dbReference type="RuleBase" id="RU000384"/>
    </source>
</evidence>
<keyword evidence="8" id="KW-0963">Cytoplasm</keyword>
<dbReference type="STRING" id="44574.AAW31_18175"/>
<comment type="catalytic activity">
    <reaction evidence="9">
        <text>L-glutamate + NH4(+) + ATP = L-glutamine + ADP + phosphate + H(+)</text>
        <dbReference type="Rhea" id="RHEA:16169"/>
        <dbReference type="ChEBI" id="CHEBI:15378"/>
        <dbReference type="ChEBI" id="CHEBI:28938"/>
        <dbReference type="ChEBI" id="CHEBI:29985"/>
        <dbReference type="ChEBI" id="CHEBI:30616"/>
        <dbReference type="ChEBI" id="CHEBI:43474"/>
        <dbReference type="ChEBI" id="CHEBI:58359"/>
        <dbReference type="ChEBI" id="CHEBI:456216"/>
        <dbReference type="EC" id="6.3.1.2"/>
    </reaction>
</comment>
<evidence type="ECO:0000256" key="8">
    <source>
        <dbReference type="RuleBase" id="RU000387"/>
    </source>
</evidence>
<keyword evidence="4" id="KW-0460">Magnesium</keyword>
<evidence type="ECO:0000256" key="6">
    <source>
        <dbReference type="PROSITE-ProRule" id="PRU01330"/>
    </source>
</evidence>
<dbReference type="Gene3D" id="3.30.590.10">
    <property type="entry name" value="Glutamine synthetase/guanido kinase, catalytic domain"/>
    <property type="match status" value="1"/>
</dbReference>
<feature type="binding site" evidence="2">
    <location>
        <position position="403"/>
    </location>
    <ligand>
        <name>L-glutamate</name>
        <dbReference type="ChEBI" id="CHEBI:29985"/>
    </ligand>
</feature>
<evidence type="ECO:0000256" key="3">
    <source>
        <dbReference type="PIRSR" id="PIRSR604809-2"/>
    </source>
</evidence>
<keyword evidence="3 9" id="KW-0547">Nucleotide-binding</keyword>
<feature type="binding site" evidence="2">
    <location>
        <position position="365"/>
    </location>
    <ligand>
        <name>L-glutamate</name>
        <dbReference type="ChEBI" id="CHEBI:29985"/>
    </ligand>
</feature>
<dbReference type="Gene3D" id="3.10.20.70">
    <property type="entry name" value="Glutamine synthetase, N-terminal domain"/>
    <property type="match status" value="1"/>
</dbReference>
<dbReference type="PROSITE" id="PS00181">
    <property type="entry name" value="GLNA_ATP"/>
    <property type="match status" value="1"/>
</dbReference>
<dbReference type="SUPFAM" id="SSF54368">
    <property type="entry name" value="Glutamine synthetase, N-terminal domain"/>
    <property type="match status" value="1"/>
</dbReference>
<keyword evidence="5" id="KW-0597">Phosphoprotein</keyword>
<feature type="binding site" evidence="4">
    <location>
        <position position="401"/>
    </location>
    <ligand>
        <name>Mg(2+)</name>
        <dbReference type="ChEBI" id="CHEBI:18420"/>
        <label>1</label>
    </ligand>
</feature>
<keyword evidence="9" id="KW-0436">Ligase</keyword>
<dbReference type="GO" id="GO:0005524">
    <property type="term" value="F:ATP binding"/>
    <property type="evidence" value="ECO:0007669"/>
    <property type="project" value="UniProtKB-KW"/>
</dbReference>
<dbReference type="InterPro" id="IPR036651">
    <property type="entry name" value="Gln_synt_N_sf"/>
</dbReference>
<feature type="binding site" evidence="2">
    <location>
        <position position="371"/>
    </location>
    <ligand>
        <name>L-glutamate</name>
        <dbReference type="ChEBI" id="CHEBI:29985"/>
    </ligand>
</feature>
<dbReference type="PANTHER" id="PTHR43407:SF2">
    <property type="entry name" value="GLUTAMINE SYNTHETASE"/>
    <property type="match status" value="1"/>
</dbReference>
<feature type="binding site" evidence="4">
    <location>
        <position position="173"/>
    </location>
    <ligand>
        <name>Mg(2+)</name>
        <dbReference type="ChEBI" id="CHEBI:18420"/>
        <label>1</label>
    </ligand>
</feature>
<comment type="subcellular location">
    <subcellularLocation>
        <location evidence="8">Cytoplasm</location>
    </subcellularLocation>
</comment>
<feature type="binding site" evidence="4">
    <location>
        <position position="256"/>
    </location>
    <ligand>
        <name>Mg(2+)</name>
        <dbReference type="ChEBI" id="CHEBI:18420"/>
        <label>1</label>
    </ligand>
</feature>
<feature type="binding site" evidence="3">
    <location>
        <position position="396"/>
    </location>
    <ligand>
        <name>ATP</name>
        <dbReference type="ChEBI" id="CHEBI:30616"/>
    </ligand>
</feature>
<dbReference type="InterPro" id="IPR014746">
    <property type="entry name" value="Gln_synth/guanido_kin_cat_dom"/>
</dbReference>